<reference evidence="2" key="2">
    <citation type="journal article" date="2021" name="PeerJ">
        <title>Extensive microbial diversity within the chicken gut microbiome revealed by metagenomics and culture.</title>
        <authorList>
            <person name="Gilroy R."/>
            <person name="Ravi A."/>
            <person name="Getino M."/>
            <person name="Pursley I."/>
            <person name="Horton D.L."/>
            <person name="Alikhan N.F."/>
            <person name="Baker D."/>
            <person name="Gharbi K."/>
            <person name="Hall N."/>
            <person name="Watson M."/>
            <person name="Adriaenssens E.M."/>
            <person name="Foster-Nyarko E."/>
            <person name="Jarju S."/>
            <person name="Secka A."/>
            <person name="Antonio M."/>
            <person name="Oren A."/>
            <person name="Chaudhuri R.R."/>
            <person name="La Ragione R."/>
            <person name="Hildebrand F."/>
            <person name="Pallen M.J."/>
        </authorList>
    </citation>
    <scope>NUCLEOTIDE SEQUENCE</scope>
    <source>
        <strain evidence="2">CHK180-2868</strain>
    </source>
</reference>
<gene>
    <name evidence="2" type="ORF">IAB28_07430</name>
</gene>
<comment type="caution">
    <text evidence="2">The sequence shown here is derived from an EMBL/GenBank/DDBJ whole genome shotgun (WGS) entry which is preliminary data.</text>
</comment>
<evidence type="ECO:0000313" key="3">
    <source>
        <dbReference type="Proteomes" id="UP000824250"/>
    </source>
</evidence>
<protein>
    <submittedName>
        <fullName evidence="2">Helix-turn-helix domain-containing protein</fullName>
    </submittedName>
</protein>
<organism evidence="2 3">
    <name type="scientific">Candidatus Copromonas faecavium</name>
    <name type="common">nom. illeg.</name>
    <dbReference type="NCBI Taxonomy" id="2840740"/>
    <lineage>
        <taxon>Bacteria</taxon>
        <taxon>Bacillati</taxon>
        <taxon>Bacillota</taxon>
        <taxon>Clostridia</taxon>
        <taxon>Lachnospirales</taxon>
        <taxon>Lachnospiraceae</taxon>
        <taxon>Candidatus Copromonas (nom. illeg.)</taxon>
    </lineage>
</organism>
<dbReference type="EMBL" id="DVGC01000041">
    <property type="protein sequence ID" value="HIR05782.1"/>
    <property type="molecule type" value="Genomic_DNA"/>
</dbReference>
<proteinExistence type="predicted"/>
<dbReference type="InterPro" id="IPR021027">
    <property type="entry name" value="Transposase_put_HTH"/>
</dbReference>
<dbReference type="Pfam" id="PF12323">
    <property type="entry name" value="HTH_OrfB_IS605"/>
    <property type="match status" value="1"/>
</dbReference>
<evidence type="ECO:0000259" key="1">
    <source>
        <dbReference type="Pfam" id="PF12323"/>
    </source>
</evidence>
<name>A0A9D1A517_9FIRM</name>
<dbReference type="AlphaFoldDB" id="A0A9D1A517"/>
<accession>A0A9D1A517</accession>
<feature type="domain" description="Transposase putative helix-turn-helix" evidence="1">
    <location>
        <begin position="10"/>
        <end position="33"/>
    </location>
</feature>
<reference evidence="2" key="1">
    <citation type="submission" date="2020-10" db="EMBL/GenBank/DDBJ databases">
        <authorList>
            <person name="Gilroy R."/>
        </authorList>
    </citation>
    <scope>NUCLEOTIDE SEQUENCE</scope>
    <source>
        <strain evidence="2">CHK180-2868</strain>
    </source>
</reference>
<evidence type="ECO:0000313" key="2">
    <source>
        <dbReference type="EMBL" id="HIR05782.1"/>
    </source>
</evidence>
<sequence>MEEQQVRYIYKGYKYRIYPTNKQKEYFEQAFGATYAGGDKIRGFFALESILIMCYTINRKRESQKHTAYPKQ</sequence>
<dbReference type="Proteomes" id="UP000824250">
    <property type="component" value="Unassembled WGS sequence"/>
</dbReference>